<dbReference type="Proteomes" id="UP001386955">
    <property type="component" value="Unassembled WGS sequence"/>
</dbReference>
<comment type="caution">
    <text evidence="2">The sequence shown here is derived from an EMBL/GenBank/DDBJ whole genome shotgun (WGS) entry which is preliminary data.</text>
</comment>
<feature type="region of interest" description="Disordered" evidence="1">
    <location>
        <begin position="51"/>
        <end position="84"/>
    </location>
</feature>
<dbReference type="GO" id="GO:0042752">
    <property type="term" value="P:regulation of circadian rhythm"/>
    <property type="evidence" value="ECO:0007669"/>
    <property type="project" value="InterPro"/>
</dbReference>
<dbReference type="PANTHER" id="PTHR33676">
    <property type="entry name" value="COLD REGULATED PROTEIN 27"/>
    <property type="match status" value="1"/>
</dbReference>
<dbReference type="InterPro" id="IPR044678">
    <property type="entry name" value="COR27/28"/>
</dbReference>
<reference evidence="2 3" key="1">
    <citation type="submission" date="2024-01" db="EMBL/GenBank/DDBJ databases">
        <title>The genomes of 5 underutilized Papilionoideae crops provide insights into root nodulation and disease resistanc.</title>
        <authorList>
            <person name="Jiang F."/>
        </authorList>
    </citation>
    <scope>NUCLEOTIDE SEQUENCE [LARGE SCALE GENOMIC DNA]</scope>
    <source>
        <strain evidence="2">DUOXIRENSHENG_FW03</strain>
        <tissue evidence="2">Leaves</tissue>
    </source>
</reference>
<name>A0AAN9XNP5_PSOTE</name>
<keyword evidence="3" id="KW-1185">Reference proteome</keyword>
<sequence length="347" mass="38494">MTWHPNNGTDTCKSEAMWSLFSPATHLSLNRTPTQRVSSPSKFLSRAMEHRDLRPLHSPPFPADLKPLPEKANSSSHSSAVTGNNASKGFSLHSATASLLDQSTRWTDQQHILYIRSLEASFVNELHCSMRLGCPSLKNSSDEAHKSRILQNSHNMPKQSLALQDGCQKKINLERIAPVLEGTADSHVFAGSQFELTSVDGGYSLREPNSCKHGLLCDTDEEIHARGSSTFTHRSPRSLEKQCICHSFLLELACSTTEVTDQNFKDEEASSSCMPLAKRLKTATAYGSNSYQIVPFEKLHMPVVSTRINATSKSKGHELLCESSESYHFSKSDLPYLLRESLLDAME</sequence>
<accession>A0AAN9XNP5</accession>
<gene>
    <name evidence="2" type="ORF">VNO78_12100</name>
</gene>
<dbReference type="PANTHER" id="PTHR33676:SF17">
    <property type="entry name" value="COLD-REGULATED PROTEIN 28"/>
    <property type="match status" value="1"/>
</dbReference>
<evidence type="ECO:0000313" key="2">
    <source>
        <dbReference type="EMBL" id="KAK7400793.1"/>
    </source>
</evidence>
<dbReference type="GO" id="GO:0009409">
    <property type="term" value="P:response to cold"/>
    <property type="evidence" value="ECO:0007669"/>
    <property type="project" value="InterPro"/>
</dbReference>
<evidence type="ECO:0000256" key="1">
    <source>
        <dbReference type="SAM" id="MobiDB-lite"/>
    </source>
</evidence>
<proteinExistence type="predicted"/>
<dbReference type="EMBL" id="JAYMYS010000003">
    <property type="protein sequence ID" value="KAK7400793.1"/>
    <property type="molecule type" value="Genomic_DNA"/>
</dbReference>
<evidence type="ECO:0000313" key="3">
    <source>
        <dbReference type="Proteomes" id="UP001386955"/>
    </source>
</evidence>
<feature type="compositionally biased region" description="Polar residues" evidence="1">
    <location>
        <begin position="72"/>
        <end position="84"/>
    </location>
</feature>
<protein>
    <submittedName>
        <fullName evidence="2">Uncharacterized protein</fullName>
    </submittedName>
</protein>
<dbReference type="AlphaFoldDB" id="A0AAN9XNP5"/>
<organism evidence="2 3">
    <name type="scientific">Psophocarpus tetragonolobus</name>
    <name type="common">Winged bean</name>
    <name type="synonym">Dolichos tetragonolobus</name>
    <dbReference type="NCBI Taxonomy" id="3891"/>
    <lineage>
        <taxon>Eukaryota</taxon>
        <taxon>Viridiplantae</taxon>
        <taxon>Streptophyta</taxon>
        <taxon>Embryophyta</taxon>
        <taxon>Tracheophyta</taxon>
        <taxon>Spermatophyta</taxon>
        <taxon>Magnoliopsida</taxon>
        <taxon>eudicotyledons</taxon>
        <taxon>Gunneridae</taxon>
        <taxon>Pentapetalae</taxon>
        <taxon>rosids</taxon>
        <taxon>fabids</taxon>
        <taxon>Fabales</taxon>
        <taxon>Fabaceae</taxon>
        <taxon>Papilionoideae</taxon>
        <taxon>50 kb inversion clade</taxon>
        <taxon>NPAAA clade</taxon>
        <taxon>indigoferoid/millettioid clade</taxon>
        <taxon>Phaseoleae</taxon>
        <taxon>Psophocarpus</taxon>
    </lineage>
</organism>